<sequence length="126" mass="14512">MKHLQFLFLSIPFVLISTSGLFAESNSKVTPCSKDMEKFCDHRKSEGRLSQMQCLMEKESDLSSTCSDWLKLKKEEIRKSSEECSEDRNKFCKFVIPGGGRILRCLMNHESSLSNSCKEMIQRHLP</sequence>
<reference evidence="1" key="1">
    <citation type="submission" date="2022-02" db="EMBL/GenBank/DDBJ databases">
        <title>The genetically variable rfb locus in Leptospira is a mobile cassette and a molecular signature of serovar identity.</title>
        <authorList>
            <person name="Nieves C."/>
            <person name="Vincent A.T."/>
            <person name="Zarantonelli L."/>
            <person name="Picardeau M."/>
            <person name="Veyrier F.J."/>
            <person name="Buschiazzo A."/>
        </authorList>
    </citation>
    <scope>NUCLEOTIDE SEQUENCE</scope>
    <source>
        <strain evidence="1">IP1512017</strain>
    </source>
</reference>
<accession>A0A9Q8VS74</accession>
<dbReference type="EMBL" id="CP091957">
    <property type="protein sequence ID" value="UOG56445.1"/>
    <property type="molecule type" value="Genomic_DNA"/>
</dbReference>
<dbReference type="Proteomes" id="UP000829829">
    <property type="component" value="Chromosome 1"/>
</dbReference>
<gene>
    <name evidence="1" type="ORF">MAL03_16865</name>
</gene>
<organism evidence="1 2">
    <name type="scientific">Leptospira noguchii</name>
    <dbReference type="NCBI Taxonomy" id="28182"/>
    <lineage>
        <taxon>Bacteria</taxon>
        <taxon>Pseudomonadati</taxon>
        <taxon>Spirochaetota</taxon>
        <taxon>Spirochaetia</taxon>
        <taxon>Leptospirales</taxon>
        <taxon>Leptospiraceae</taxon>
        <taxon>Leptospira</taxon>
    </lineage>
</organism>
<name>A0A9Q8VS74_9LEPT</name>
<protein>
    <submittedName>
        <fullName evidence="1">Uncharacterized protein</fullName>
    </submittedName>
</protein>
<proteinExistence type="predicted"/>
<evidence type="ECO:0000313" key="1">
    <source>
        <dbReference type="EMBL" id="UOG56445.1"/>
    </source>
</evidence>
<evidence type="ECO:0000313" key="2">
    <source>
        <dbReference type="Proteomes" id="UP000829829"/>
    </source>
</evidence>
<dbReference type="AlphaFoldDB" id="A0A9Q8VS74"/>
<dbReference type="RefSeq" id="WP_004424995.1">
    <property type="nucleotide sequence ID" value="NZ_CP091928.1"/>
</dbReference>